<evidence type="ECO:0000313" key="2">
    <source>
        <dbReference type="Proteomes" id="UP000054537"/>
    </source>
</evidence>
<sequence length="326" mass="31999">MTAAVMPELAIAVTRTAAIRTSFGLLAPLGLPAAGCGAAHDAGGGPAGGNGPFGGTGPFDATGLFEGSGLFGAFGPFGGSGPFGETWLFGGTGVFEGSGLFGGTLRFEGIENAAVAAPATISVETGGAASAGKAFTGASWAFWAFSEALAVTVMISVAVIGAPVMIVSVGVAHGSWAAVAAPTPGVASERVVAPRLGVASRRVVTPTSGVSSMRVVASTPGVASRRVVARTPGVGSMRVVASMSGVFSVSGVVSGAVVSSMPGVAPVFAGETAVSWSYGVIGASWASSARTIVRSEVVRVLCADQEATVNGGHRLNGFPADPRRSR</sequence>
<dbReference type="EMBL" id="JRTT01000022">
    <property type="protein sequence ID" value="KHD75949.1"/>
    <property type="molecule type" value="Genomic_DNA"/>
</dbReference>
<name>A0A0A6UNQ7_ACTUT</name>
<dbReference type="STRING" id="1869.MB27_20115"/>
<accession>A0A0A6UNQ7</accession>
<dbReference type="Proteomes" id="UP000054537">
    <property type="component" value="Unassembled WGS sequence"/>
</dbReference>
<gene>
    <name evidence="1" type="ORF">MB27_20115</name>
</gene>
<proteinExistence type="predicted"/>
<dbReference type="AlphaFoldDB" id="A0A0A6UNQ7"/>
<comment type="caution">
    <text evidence="1">The sequence shown here is derived from an EMBL/GenBank/DDBJ whole genome shotgun (WGS) entry which is preliminary data.</text>
</comment>
<protein>
    <submittedName>
        <fullName evidence="1">Uncharacterized protein</fullName>
    </submittedName>
</protein>
<keyword evidence="2" id="KW-1185">Reference proteome</keyword>
<organism evidence="1 2">
    <name type="scientific">Actinoplanes utahensis</name>
    <dbReference type="NCBI Taxonomy" id="1869"/>
    <lineage>
        <taxon>Bacteria</taxon>
        <taxon>Bacillati</taxon>
        <taxon>Actinomycetota</taxon>
        <taxon>Actinomycetes</taxon>
        <taxon>Micromonosporales</taxon>
        <taxon>Micromonosporaceae</taxon>
        <taxon>Actinoplanes</taxon>
    </lineage>
</organism>
<reference evidence="1 2" key="1">
    <citation type="submission" date="2014-10" db="EMBL/GenBank/DDBJ databases">
        <title>Draft genome sequence of Actinoplanes utahensis NRRL 12052.</title>
        <authorList>
            <person name="Velasco-Bucheli B."/>
            <person name="del Cerro C."/>
            <person name="Hormigo D."/>
            <person name="Garcia J.L."/>
            <person name="Acebal C."/>
            <person name="Arroyo M."/>
            <person name="de la Mata I."/>
        </authorList>
    </citation>
    <scope>NUCLEOTIDE SEQUENCE [LARGE SCALE GENOMIC DNA]</scope>
    <source>
        <strain evidence="1 2">NRRL 12052</strain>
    </source>
</reference>
<evidence type="ECO:0000313" key="1">
    <source>
        <dbReference type="EMBL" id="KHD75949.1"/>
    </source>
</evidence>